<dbReference type="RefSeq" id="WP_115836169.1">
    <property type="nucleotide sequence ID" value="NZ_CP025086.1"/>
</dbReference>
<dbReference type="AlphaFoldDB" id="A0A3D9YZA4"/>
<name>A0A3D9YZA4_9HYPH</name>
<sequence length="651" mass="63191">MIFDLLRRFSRHRAGTVSIIGALTLPLLLGFVSLAGEFGYGLVVKVENQRTADLASFAAALAYSSTNSTTTMTSVAQNVAALNGIGASQTSVGLVSSPRTAGDQAVSVNILRNDVLLLAPILRSGSTLPVSSQADAQLAAAPSACILALSGSGTGVTLSGGTSVSAASCSVSSNATVSVPCGTSITAKSVSYNGTTPTQPCSGISGSLVKQTTADPLASNTAVTALQTHANSLSSLSAPGAPNVSTGTLLEFGYSNQSTTQSALTTAGCSSSYTNSGGSWTVTCPNGGTYTFAGVVVDGGVSVSFAAATTAATFNFGPGKSSGCNGGTFSICNTGSTLTFGGGTFNISRGIMTGGGTTTTFGAGTFNIGSATSSCSGSGGNFSVCNTGTTLTFGGPSTFVIAGGIYNTGGSTLTMGSGSTNSFNIGPSSSGYAVLVGGGSKTTFADATGSGDLFQLVGNLSAPNGGTCMTISAAAQHDIDGYFSTAGGTALGAGVYSVYGYIAFGANGGGDVSCNGSTIGVSGTGVTLVMAGQSTVSGSSCTSAVFCEGAGFNNISLSAPTSGTDANLVIIGPSSATGGAYFSEGASNTLLSGALYFPKGPMALSGGASVGNQTGQCLQVIASQITLSGGTHLTSNSCISSSGSAQVELVQ</sequence>
<keyword evidence="2" id="KW-1185">Reference proteome</keyword>
<evidence type="ECO:0000313" key="2">
    <source>
        <dbReference type="Proteomes" id="UP000256900"/>
    </source>
</evidence>
<evidence type="ECO:0000313" key="1">
    <source>
        <dbReference type="EMBL" id="REF88042.1"/>
    </source>
</evidence>
<dbReference type="Proteomes" id="UP000256900">
    <property type="component" value="Unassembled WGS sequence"/>
</dbReference>
<protein>
    <submittedName>
        <fullName evidence="1">Putative Flp pilus-assembly TadE/G-like protein</fullName>
    </submittedName>
</protein>
<proteinExistence type="predicted"/>
<dbReference type="EMBL" id="QUMO01000002">
    <property type="protein sequence ID" value="REF88042.1"/>
    <property type="molecule type" value="Genomic_DNA"/>
</dbReference>
<reference evidence="1 2" key="1">
    <citation type="submission" date="2018-08" db="EMBL/GenBank/DDBJ databases">
        <title>Genomic Encyclopedia of Type Strains, Phase IV (KMG-IV): sequencing the most valuable type-strain genomes for metagenomic binning, comparative biology and taxonomic classification.</title>
        <authorList>
            <person name="Goeker M."/>
        </authorList>
    </citation>
    <scope>NUCLEOTIDE SEQUENCE [LARGE SCALE GENOMIC DNA]</scope>
    <source>
        <strain evidence="1 2">BW863</strain>
    </source>
</reference>
<accession>A0A3D9YZA4</accession>
<gene>
    <name evidence="1" type="ORF">DES32_1683</name>
</gene>
<comment type="caution">
    <text evidence="1">The sequence shown here is derived from an EMBL/GenBank/DDBJ whole genome shotgun (WGS) entry which is preliminary data.</text>
</comment>
<dbReference type="OrthoDB" id="7942030at2"/>
<organism evidence="1 2">
    <name type="scientific">Methylovirgula ligni</name>
    <dbReference type="NCBI Taxonomy" id="569860"/>
    <lineage>
        <taxon>Bacteria</taxon>
        <taxon>Pseudomonadati</taxon>
        <taxon>Pseudomonadota</taxon>
        <taxon>Alphaproteobacteria</taxon>
        <taxon>Hyphomicrobiales</taxon>
        <taxon>Beijerinckiaceae</taxon>
        <taxon>Methylovirgula</taxon>
    </lineage>
</organism>